<dbReference type="InterPro" id="IPR029055">
    <property type="entry name" value="Ntn_hydrolases_N"/>
</dbReference>
<evidence type="ECO:0000256" key="4">
    <source>
        <dbReference type="ARBA" id="ARBA00023145"/>
    </source>
</evidence>
<feature type="region of interest" description="Disordered" evidence="7">
    <location>
        <begin position="751"/>
        <end position="774"/>
    </location>
</feature>
<evidence type="ECO:0000313" key="9">
    <source>
        <dbReference type="Proteomes" id="UP000315751"/>
    </source>
</evidence>
<reference evidence="8 9" key="1">
    <citation type="submission" date="2019-06" db="EMBL/GenBank/DDBJ databases">
        <title>Genomic Encyclopedia of Type Strains, Phase IV (KMG-V): Genome sequencing to study the core and pangenomes of soil and plant-associated prokaryotes.</title>
        <authorList>
            <person name="Whitman W."/>
        </authorList>
    </citation>
    <scope>NUCLEOTIDE SEQUENCE [LARGE SCALE GENOMIC DNA]</scope>
    <source>
        <strain evidence="8 9">BR 11622</strain>
    </source>
</reference>
<dbReference type="GO" id="GO:0016811">
    <property type="term" value="F:hydrolase activity, acting on carbon-nitrogen (but not peptide) bonds, in linear amides"/>
    <property type="evidence" value="ECO:0007669"/>
    <property type="project" value="InterPro"/>
</dbReference>
<feature type="active site" description="Nucleophile" evidence="5">
    <location>
        <position position="241"/>
    </location>
</feature>
<evidence type="ECO:0000313" key="8">
    <source>
        <dbReference type="EMBL" id="TWB39128.1"/>
    </source>
</evidence>
<dbReference type="EMBL" id="VITR01000011">
    <property type="protein sequence ID" value="TWB39128.1"/>
    <property type="molecule type" value="Genomic_DNA"/>
</dbReference>
<evidence type="ECO:0000256" key="7">
    <source>
        <dbReference type="SAM" id="MobiDB-lite"/>
    </source>
</evidence>
<protein>
    <submittedName>
        <fullName evidence="8">Penicillin amidase</fullName>
    </submittedName>
</protein>
<dbReference type="InterPro" id="IPR014395">
    <property type="entry name" value="Pen/GL7ACA/AHL_acylase"/>
</dbReference>
<dbReference type="Gene3D" id="3.60.20.10">
    <property type="entry name" value="Glutamine Phosphoribosylpyrophosphate, subunit 1, domain 1"/>
    <property type="match status" value="1"/>
</dbReference>
<dbReference type="AlphaFoldDB" id="A0A560GYM8"/>
<evidence type="ECO:0000256" key="2">
    <source>
        <dbReference type="ARBA" id="ARBA00022729"/>
    </source>
</evidence>
<comment type="caution">
    <text evidence="8">The sequence shown here is derived from an EMBL/GenBank/DDBJ whole genome shotgun (WGS) entry which is preliminary data.</text>
</comment>
<keyword evidence="4" id="KW-0865">Zymogen</keyword>
<evidence type="ECO:0000256" key="1">
    <source>
        <dbReference type="ARBA" id="ARBA00006586"/>
    </source>
</evidence>
<dbReference type="PIRSF" id="PIRSF001227">
    <property type="entry name" value="Pen_acylase"/>
    <property type="match status" value="1"/>
</dbReference>
<dbReference type="InterPro" id="IPR023343">
    <property type="entry name" value="Penicillin_amidase_dom1"/>
</dbReference>
<dbReference type="InterPro" id="IPR043147">
    <property type="entry name" value="Penicillin_amidase_A-knob"/>
</dbReference>
<gene>
    <name evidence="8" type="ORF">FBZ90_111125</name>
</gene>
<dbReference type="GO" id="GO:0046872">
    <property type="term" value="F:metal ion binding"/>
    <property type="evidence" value="ECO:0007669"/>
    <property type="project" value="UniProtKB-KW"/>
</dbReference>
<proteinExistence type="inferred from homology"/>
<dbReference type="Pfam" id="PF01804">
    <property type="entry name" value="Penicil_amidase"/>
    <property type="match status" value="1"/>
</dbReference>
<keyword evidence="3" id="KW-0378">Hydrolase</keyword>
<evidence type="ECO:0000256" key="6">
    <source>
        <dbReference type="PIRSR" id="PIRSR001227-2"/>
    </source>
</evidence>
<keyword evidence="6" id="KW-0479">Metal-binding</keyword>
<dbReference type="PANTHER" id="PTHR34218:SF3">
    <property type="entry name" value="ACYL-HOMOSERINE LACTONE ACYLASE PVDQ"/>
    <property type="match status" value="1"/>
</dbReference>
<organism evidence="8 9">
    <name type="scientific">Nitrospirillum amazonense</name>
    <dbReference type="NCBI Taxonomy" id="28077"/>
    <lineage>
        <taxon>Bacteria</taxon>
        <taxon>Pseudomonadati</taxon>
        <taxon>Pseudomonadota</taxon>
        <taxon>Alphaproteobacteria</taxon>
        <taxon>Rhodospirillales</taxon>
        <taxon>Azospirillaceae</taxon>
        <taxon>Nitrospirillum</taxon>
    </lineage>
</organism>
<feature type="binding site" evidence="6">
    <location>
        <position position="316"/>
    </location>
    <ligand>
        <name>Ca(2+)</name>
        <dbReference type="ChEBI" id="CHEBI:29108"/>
    </ligand>
</feature>
<dbReference type="Proteomes" id="UP000315751">
    <property type="component" value="Unassembled WGS sequence"/>
</dbReference>
<evidence type="ECO:0000256" key="5">
    <source>
        <dbReference type="PIRSR" id="PIRSR001227-1"/>
    </source>
</evidence>
<dbReference type="InterPro" id="IPR043146">
    <property type="entry name" value="Penicillin_amidase_N_B-knob"/>
</dbReference>
<accession>A0A560GYM8</accession>
<keyword evidence="9" id="KW-1185">Reference proteome</keyword>
<name>A0A560GYM8_9PROT</name>
<dbReference type="SUPFAM" id="SSF56235">
    <property type="entry name" value="N-terminal nucleophile aminohydrolases (Ntn hydrolases)"/>
    <property type="match status" value="1"/>
</dbReference>
<sequence>MVADLLWGGGVAAALLAKGLFQRLPAVSTEERLASLPTHGLPITHPVTIHWNKYQVPFIEAETDEDLAVALGLVHAHLRLGQIEIMRRAAFGRVAEMIGPLGIEIDRSLRLLDVGRAVPEIAAALAPDNRRWIEGFVAGLNHYLSHTPSLPPEFAVLGLKPELWTLEDLLTLMRFNSADISWLIWVRLLPVRARMPQGDWRQLWLRLLAGGAPPSLAGATSGQMERAMAETALAAATRSGSNSLAVAAGRSSNGGAMIASDPHLPLGLPNPWLAAGFKSPSYNAVGLMMPGLPFVALGRNPWMAWGGTSLHAQGSDLVDVSGLPPTEFRDRPVTVRVRGGRPRRLRLRESPLGPVVSDGPLMANSQATALRWMGHRPSDEIGAMMAVARARDWDGFRTALSGFAVSGLNMVYAGSDGRVGHFLAAHLPRRRAERPTDLIIPPDAAEHWHDVVDGRQLPIRVDPTDGVIVSANDAPDTAQGAAPDAGAFPIGFFFAPPDRVTRIQQLLAARTLLSPQDLQRVQGDVVVPGALALRDLLLAHAPRAPARQSVHALVDTLRQWDGSYDQRQPGALAFELVLAGVARELGRARLVKPYQIIWHAQSLLLEDFQRADPAALRRGVERSLTRAARTLARLGTWGRFHQFRLQHPFGRLPLVGRRFRLPPFPADGGNNSVYKAGHAISDKPHGVSFGSCARHISELKDADANRFVLLGGQDGWLGSANYADQIDLWRQGGYMTLPLRPETARAAFPHKTYLRPRSPDDAPPAPTRRPDRPF</sequence>
<dbReference type="Gene3D" id="2.30.120.10">
    <property type="match status" value="1"/>
</dbReference>
<dbReference type="RefSeq" id="WP_186455911.1">
    <property type="nucleotide sequence ID" value="NZ_VITR01000011.1"/>
</dbReference>
<dbReference type="Gene3D" id="1.10.439.10">
    <property type="entry name" value="Penicillin Amidohydrolase, domain 1"/>
    <property type="match status" value="1"/>
</dbReference>
<dbReference type="PANTHER" id="PTHR34218">
    <property type="entry name" value="PEPTIDASE S45 PENICILLIN AMIDASE"/>
    <property type="match status" value="1"/>
</dbReference>
<keyword evidence="2" id="KW-0732">Signal</keyword>
<dbReference type="GO" id="GO:0017000">
    <property type="term" value="P:antibiotic biosynthetic process"/>
    <property type="evidence" value="ECO:0007669"/>
    <property type="project" value="InterPro"/>
</dbReference>
<evidence type="ECO:0000256" key="3">
    <source>
        <dbReference type="ARBA" id="ARBA00022801"/>
    </source>
</evidence>
<keyword evidence="6" id="KW-0106">Calcium</keyword>
<comment type="similarity">
    <text evidence="1">Belongs to the peptidase S45 family.</text>
</comment>
<dbReference type="InterPro" id="IPR002692">
    <property type="entry name" value="S45"/>
</dbReference>
<dbReference type="Gene3D" id="1.10.1400.10">
    <property type="match status" value="1"/>
</dbReference>
<comment type="cofactor">
    <cofactor evidence="6">
        <name>Ca(2+)</name>
        <dbReference type="ChEBI" id="CHEBI:29108"/>
    </cofactor>
    <text evidence="6">Binds 1 Ca(2+) ion per dimer.</text>
</comment>